<feature type="domain" description="Tudor" evidence="1">
    <location>
        <begin position="221"/>
        <end position="278"/>
    </location>
</feature>
<dbReference type="CDD" id="cd20379">
    <property type="entry name" value="Tudor_dTUD-like"/>
    <property type="match status" value="1"/>
</dbReference>
<feature type="non-terminal residue" evidence="2">
    <location>
        <position position="1"/>
    </location>
</feature>
<reference evidence="2 3" key="1">
    <citation type="submission" date="2019-09" db="EMBL/GenBank/DDBJ databases">
        <title>Bird 10,000 Genomes (B10K) Project - Family phase.</title>
        <authorList>
            <person name="Zhang G."/>
        </authorList>
    </citation>
    <scope>NUCLEOTIDE SEQUENCE [LARGE SCALE GENOMIC DNA]</scope>
    <source>
        <strain evidence="2">B10K-DU-002-35</strain>
        <tissue evidence="2">Muscle</tissue>
    </source>
</reference>
<dbReference type="PANTHER" id="PTHR22948:SF7">
    <property type="entry name" value="TUDOR DOMAIN-CONTAINING PROTEIN 15"/>
    <property type="match status" value="1"/>
</dbReference>
<evidence type="ECO:0000313" key="3">
    <source>
        <dbReference type="Proteomes" id="UP000565785"/>
    </source>
</evidence>
<dbReference type="PROSITE" id="PS50304">
    <property type="entry name" value="TUDOR"/>
    <property type="match status" value="6"/>
</dbReference>
<dbReference type="GO" id="GO:0034587">
    <property type="term" value="P:piRNA processing"/>
    <property type="evidence" value="ECO:0007669"/>
    <property type="project" value="TreeGrafter"/>
</dbReference>
<feature type="domain" description="Tudor" evidence="1">
    <location>
        <begin position="1247"/>
        <end position="1306"/>
    </location>
</feature>
<sequence>WHRGRVLENRENIYEVIIIDTGQVLVVEETRLASACDELFQLPPKVVLGIFANVLPLKDKWDSKAVNYFQSLVGLQIIGHVRTVLPYQVFILEVPKIISDVLELQLGRCIDGDSFCLIVETLRAFPQEMLYKRVPQLLQKNYPVKELRALGNCEEPTDFWPVPDFLFRHLSVGSKENVKITAAVGPNKFYCQIEKWQKNVEDLTKAMHLCYEAVSRKNRNSDSFGLLCAAKRQNGQWHRGVIKQILFGHVEVWFMDFGNIEAVPSPCIQKLKEQFTALPMVSFPCALSCLDSEDEAVIKTQLKKLIWSLIGQTSVCVHIDSFDDVKRLYYVTLQSKDLGIITEHPESLNEAAASCISLLKTNITNIAADYEQCRYRCNSRTDCTENKPTKALLPQQDISLLSHCKRAEMQIGSYCPAFVVHVLNPSDFWIQTCNYQDQFEALMKNIADRYSHCGADEMLLKDPKRGLLCCARYSQDMHYYRGVITEVLDANVTVCFLDFGNTERVPYYDVKILLPEFSRLPALAVSCKLAWASPGDGVWCKKQVDFFKEIVFDKLVILHVTGKQNNTCVVNVYFQDGLKQGHVAKCMAQAGYAEYMEVTPDSAVNSAKKSRYLTCHKRSKKKRNARNICKNREKFNEENLRGLPFVRRGCVMLSCFGKGEFSKRCISVCEKKKLYKESTFTVGAVLEVVCTCIVSPADFSCQLQSKLSELNNLMEQIQAYYREHTSPYNTGQPACVVKCTEDGKWYRATVMQQVSTDEVDVVFVDYGYRKRVLLKDLQDVHPDFLTLESQAIQCRLKNVPLQIESLDWSEVCRHFEDIISTSGGPLTCIICAVVVVSSNHLCNIVDLETPSVSAEKFLRECGLTQLEFSGLRNLTSLGSLCSFCYSSFNINIGSEEEVYITHIRSPSEFYCQLNRNTETVEALMEMVTVLSKMSDNVKYDSSSSRLCIARYFGDGLFYRALALPVESTSYVCAEFVDFGNKSMVEEDQVIPIPDSATDLIFTPVQAIKCCMSDFRDTKISTRITKWFEQTFLGKLLKAVIISRESDGRIAVELRDGPLSVSWKIKEKILEELPLESTKQSYDKNYPTDTGQNFGDEEETAYSTQELCSGFSKPLALQDSEELGFRSIVRALLEHKEEPLLGEPASHSLCHPALDSKEVTAHSFSESHNERLNYTGQQERSNENRPKLISLPQRDIQVNSEVTGYISHINSPSSFYVQLAEDENLIIQLANEINESTVNTGYENGLNELVVGDLIAAEHITDGFYYRAVIKTLKSGNHFEIEFIDYGNTAVVSPSKICRVERKFLALPRLSVHCCLSRVKSVADESCTNIIISYFESKTNNKLICKFLQQHGDQWEVDIIYILMGEVLLQEYLNRLANHCLFTVEAEKSDSTDCNEFATSFKINSDMGMWLQSGRRFYGVATAVTDPSNFCIRFEKLDGWLQNLSLLLCGLPDDLPALPKELVACGATCLIKSELEAQWNRVEISRVTSQSVVLTFIDYGFQNSIPYSDIHKLKVSPEPLCVLPRLVHSCSLHSI</sequence>
<dbReference type="Gene3D" id="2.30.30.140">
    <property type="match status" value="6"/>
</dbReference>
<dbReference type="Gene3D" id="2.40.50.90">
    <property type="match status" value="6"/>
</dbReference>
<dbReference type="GO" id="GO:0043186">
    <property type="term" value="C:P granule"/>
    <property type="evidence" value="ECO:0007669"/>
    <property type="project" value="TreeGrafter"/>
</dbReference>
<feature type="domain" description="Tudor" evidence="1">
    <location>
        <begin position="462"/>
        <end position="520"/>
    </location>
</feature>
<dbReference type="SUPFAM" id="SSF50199">
    <property type="entry name" value="Staphylococcal nuclease"/>
    <property type="match status" value="1"/>
</dbReference>
<dbReference type="EMBL" id="VXBP01008344">
    <property type="protein sequence ID" value="NXO02176.1"/>
    <property type="molecule type" value="Genomic_DNA"/>
</dbReference>
<feature type="domain" description="Tudor" evidence="1">
    <location>
        <begin position="940"/>
        <end position="999"/>
    </location>
</feature>
<comment type="caution">
    <text evidence="2">The sequence shown here is derived from an EMBL/GenBank/DDBJ whole genome shotgun (WGS) entry which is preliminary data.</text>
</comment>
<dbReference type="InterPro" id="IPR035437">
    <property type="entry name" value="SNase_OB-fold_sf"/>
</dbReference>
<dbReference type="SMART" id="SM00333">
    <property type="entry name" value="TUDOR"/>
    <property type="match status" value="6"/>
</dbReference>
<dbReference type="SUPFAM" id="SSF63748">
    <property type="entry name" value="Tudor/PWWP/MBT"/>
    <property type="match status" value="7"/>
</dbReference>
<dbReference type="PANTHER" id="PTHR22948">
    <property type="entry name" value="TUDOR DOMAIN CONTAINING PROTEIN"/>
    <property type="match status" value="1"/>
</dbReference>
<dbReference type="Pfam" id="PF00567">
    <property type="entry name" value="TUDOR"/>
    <property type="match status" value="6"/>
</dbReference>
<accession>A0A7L1NS55</accession>
<dbReference type="GO" id="GO:0007283">
    <property type="term" value="P:spermatogenesis"/>
    <property type="evidence" value="ECO:0007669"/>
    <property type="project" value="TreeGrafter"/>
</dbReference>
<organism evidence="2 3">
    <name type="scientific">Rhinopomastus cyanomelas</name>
    <name type="common">Common scimitarbill</name>
    <dbReference type="NCBI Taxonomy" id="113115"/>
    <lineage>
        <taxon>Eukaryota</taxon>
        <taxon>Metazoa</taxon>
        <taxon>Chordata</taxon>
        <taxon>Craniata</taxon>
        <taxon>Vertebrata</taxon>
        <taxon>Euteleostomi</taxon>
        <taxon>Archelosauria</taxon>
        <taxon>Archosauria</taxon>
        <taxon>Dinosauria</taxon>
        <taxon>Saurischia</taxon>
        <taxon>Theropoda</taxon>
        <taxon>Coelurosauria</taxon>
        <taxon>Aves</taxon>
        <taxon>Neognathae</taxon>
        <taxon>Neoaves</taxon>
        <taxon>Telluraves</taxon>
        <taxon>Coraciimorphae</taxon>
        <taxon>Bucerotiformes</taxon>
        <taxon>Rhinopomastidae</taxon>
        <taxon>Rhinopomastus</taxon>
    </lineage>
</organism>
<feature type="domain" description="Tudor" evidence="1">
    <location>
        <begin position="728"/>
        <end position="787"/>
    </location>
</feature>
<evidence type="ECO:0000313" key="2">
    <source>
        <dbReference type="EMBL" id="NXO02176.1"/>
    </source>
</evidence>
<dbReference type="Proteomes" id="UP000565785">
    <property type="component" value="Unassembled WGS sequence"/>
</dbReference>
<protein>
    <submittedName>
        <fullName evidence="2">TDR15 protein</fullName>
    </submittedName>
</protein>
<dbReference type="GO" id="GO:0030719">
    <property type="term" value="P:P granule organization"/>
    <property type="evidence" value="ECO:0007669"/>
    <property type="project" value="TreeGrafter"/>
</dbReference>
<dbReference type="InterPro" id="IPR050621">
    <property type="entry name" value="Tudor_domain_containing"/>
</dbReference>
<feature type="domain" description="Tudor" evidence="1">
    <location>
        <begin position="1461"/>
        <end position="1519"/>
    </location>
</feature>
<dbReference type="OrthoDB" id="9995375at2759"/>
<evidence type="ECO:0000259" key="1">
    <source>
        <dbReference type="PROSITE" id="PS50304"/>
    </source>
</evidence>
<dbReference type="InterPro" id="IPR002999">
    <property type="entry name" value="Tudor"/>
</dbReference>
<name>A0A7L1NS55_RHICY</name>
<proteinExistence type="predicted"/>
<feature type="non-terminal residue" evidence="2">
    <location>
        <position position="1534"/>
    </location>
</feature>
<keyword evidence="3" id="KW-1185">Reference proteome</keyword>
<gene>
    <name evidence="2" type="primary">Tdrd15</name>
    <name evidence="2" type="ORF">RHICYA_R02919</name>
</gene>